<dbReference type="AlphaFoldDB" id="A0A4U7B0X3"/>
<accession>A0A4U7B0X3</accession>
<organism evidence="2 3">
    <name type="scientific">Elsinoe australis</name>
    <dbReference type="NCBI Taxonomy" id="40998"/>
    <lineage>
        <taxon>Eukaryota</taxon>
        <taxon>Fungi</taxon>
        <taxon>Dikarya</taxon>
        <taxon>Ascomycota</taxon>
        <taxon>Pezizomycotina</taxon>
        <taxon>Dothideomycetes</taxon>
        <taxon>Dothideomycetidae</taxon>
        <taxon>Myriangiales</taxon>
        <taxon>Elsinoaceae</taxon>
        <taxon>Elsinoe</taxon>
    </lineage>
</organism>
<protein>
    <submittedName>
        <fullName evidence="2">Uncharacterized protein</fullName>
    </submittedName>
</protein>
<evidence type="ECO:0000313" key="3">
    <source>
        <dbReference type="Proteomes" id="UP000308133"/>
    </source>
</evidence>
<proteinExistence type="predicted"/>
<sequence>MSKHGDYMQFPASGEDVAALGQKLDNILAALQKLSTKDDHEETEERDTPPVCEPNPSKASSTATSVIYTPESSDIEIDGSSSPTQAVMHADSTIPNLDIETLAKILIGYHDLSNNVTTHTAGEDHTEVYEVVEMIKRVIEKRSHATTAISDNSNLRSDVGSDSEISVNLGHQREDQQKVSVGDGEGNDNLRKKNRELGAKCIDERQYLTEANNTLVAQYHMPSNDAEAQNVLEQALTYMVAKVAILTQEQYAIAERLREKEQIVKELRVAQAEMGTSLAAAHGKA</sequence>
<evidence type="ECO:0000313" key="2">
    <source>
        <dbReference type="EMBL" id="TKX24808.1"/>
    </source>
</evidence>
<dbReference type="EMBL" id="PTQR01000038">
    <property type="protein sequence ID" value="TKX24808.1"/>
    <property type="molecule type" value="Genomic_DNA"/>
</dbReference>
<feature type="region of interest" description="Disordered" evidence="1">
    <location>
        <begin position="35"/>
        <end position="65"/>
    </location>
</feature>
<gene>
    <name evidence="2" type="ORF">C1H76_2983</name>
</gene>
<evidence type="ECO:0000256" key="1">
    <source>
        <dbReference type="SAM" id="MobiDB-lite"/>
    </source>
</evidence>
<name>A0A4U7B0X3_9PEZI</name>
<reference evidence="2 3" key="1">
    <citation type="submission" date="2018-02" db="EMBL/GenBank/DDBJ databases">
        <title>Draft genome sequences of Elsinoe sp., causing black scab on jojoba.</title>
        <authorList>
            <person name="Stodart B."/>
            <person name="Jeffress S."/>
            <person name="Ash G."/>
            <person name="Arun Chinnappa K."/>
        </authorList>
    </citation>
    <scope>NUCLEOTIDE SEQUENCE [LARGE SCALE GENOMIC DNA]</scope>
    <source>
        <strain evidence="2 3">Hillstone_2</strain>
    </source>
</reference>
<dbReference type="Proteomes" id="UP000308133">
    <property type="component" value="Unassembled WGS sequence"/>
</dbReference>
<comment type="caution">
    <text evidence="2">The sequence shown here is derived from an EMBL/GenBank/DDBJ whole genome shotgun (WGS) entry which is preliminary data.</text>
</comment>
<feature type="region of interest" description="Disordered" evidence="1">
    <location>
        <begin position="171"/>
        <end position="191"/>
    </location>
</feature>